<keyword evidence="2" id="KW-0560">Oxidoreductase</keyword>
<evidence type="ECO:0000313" key="6">
    <source>
        <dbReference type="Proteomes" id="UP001501035"/>
    </source>
</evidence>
<evidence type="ECO:0000259" key="3">
    <source>
        <dbReference type="Pfam" id="PF00465"/>
    </source>
</evidence>
<reference evidence="6" key="1">
    <citation type="journal article" date="2019" name="Int. J. Syst. Evol. Microbiol.">
        <title>The Global Catalogue of Microorganisms (GCM) 10K type strain sequencing project: providing services to taxonomists for standard genome sequencing and annotation.</title>
        <authorList>
            <consortium name="The Broad Institute Genomics Platform"/>
            <consortium name="The Broad Institute Genome Sequencing Center for Infectious Disease"/>
            <person name="Wu L."/>
            <person name="Ma J."/>
        </authorList>
    </citation>
    <scope>NUCLEOTIDE SEQUENCE [LARGE SCALE GENOMIC DNA]</scope>
    <source>
        <strain evidence="6">JCM 14234</strain>
    </source>
</reference>
<protein>
    <submittedName>
        <fullName evidence="5">Iron-containing alcohol dehydrogenase</fullName>
    </submittedName>
</protein>
<comment type="caution">
    <text evidence="5">The sequence shown here is derived from an EMBL/GenBank/DDBJ whole genome shotgun (WGS) entry which is preliminary data.</text>
</comment>
<evidence type="ECO:0000259" key="4">
    <source>
        <dbReference type="Pfam" id="PF25137"/>
    </source>
</evidence>
<dbReference type="EMBL" id="BAAAVS010000050">
    <property type="protein sequence ID" value="GAA3043521.1"/>
    <property type="molecule type" value="Genomic_DNA"/>
</dbReference>
<feature type="domain" description="Fe-containing alcohol dehydrogenase-like C-terminal" evidence="4">
    <location>
        <begin position="199"/>
        <end position="391"/>
    </location>
</feature>
<organism evidence="5 6">
    <name type="scientific">Gordonia defluvii</name>
    <dbReference type="NCBI Taxonomy" id="283718"/>
    <lineage>
        <taxon>Bacteria</taxon>
        <taxon>Bacillati</taxon>
        <taxon>Actinomycetota</taxon>
        <taxon>Actinomycetes</taxon>
        <taxon>Mycobacteriales</taxon>
        <taxon>Gordoniaceae</taxon>
        <taxon>Gordonia</taxon>
    </lineage>
</organism>
<dbReference type="PANTHER" id="PTHR11496:SF102">
    <property type="entry name" value="ALCOHOL DEHYDROGENASE 4"/>
    <property type="match status" value="1"/>
</dbReference>
<dbReference type="SUPFAM" id="SSF56796">
    <property type="entry name" value="Dehydroquinate synthase-like"/>
    <property type="match status" value="1"/>
</dbReference>
<evidence type="ECO:0000256" key="1">
    <source>
        <dbReference type="ARBA" id="ARBA00007358"/>
    </source>
</evidence>
<accession>A0ABP6LM12</accession>
<dbReference type="Gene3D" id="1.20.1090.10">
    <property type="entry name" value="Dehydroquinate synthase-like - alpha domain"/>
    <property type="match status" value="1"/>
</dbReference>
<dbReference type="InterPro" id="IPR056798">
    <property type="entry name" value="ADH_Fe_C"/>
</dbReference>
<keyword evidence="6" id="KW-1185">Reference proteome</keyword>
<comment type="similarity">
    <text evidence="1">Belongs to the iron-containing alcohol dehydrogenase family.</text>
</comment>
<evidence type="ECO:0000256" key="2">
    <source>
        <dbReference type="ARBA" id="ARBA00023002"/>
    </source>
</evidence>
<feature type="domain" description="Alcohol dehydrogenase iron-type/glycerol dehydrogenase GldA" evidence="3">
    <location>
        <begin position="20"/>
        <end position="187"/>
    </location>
</feature>
<dbReference type="InterPro" id="IPR039697">
    <property type="entry name" value="Alcohol_dehydrogenase_Fe"/>
</dbReference>
<dbReference type="Pfam" id="PF00465">
    <property type="entry name" value="Fe-ADH"/>
    <property type="match status" value="1"/>
</dbReference>
<sequence length="392" mass="40523">MGVESARGRGLGRVVKFHTPQIVFGPGALDEVANAVAALGISRPLLVSDHCLAQTPWLDRVVSDLRRRGLSPEVFLGVTPNPRATEVEAGRAAYGEHHADGLVAVGGGSVIDAAKGIAILASNSGNILEYTGIDKASRSLPPLVAVPSTAGSGADVSQFCILNDTASRTKITIIGRNLVPNIAVIDPRLVTTAPAAVIAQAGMDALTHCVEAFVSLARGRLTDALAVDALVGVWTNLERLVEDPHDADAGAEMSLAALRAGMAFTNAILGAAHAMSHPVGGYCDAPHGAINSVLLPCVIRYNAQVCADDFVDLADAIGVSTTGGARVVADRLADATGDLAHRVGMPSALAPLGVRADDLELLTERALADSCMLTNPRRAEPEGILDVYRQAL</sequence>
<gene>
    <name evidence="5" type="ORF">GCM10010528_23840</name>
</gene>
<dbReference type="Proteomes" id="UP001501035">
    <property type="component" value="Unassembled WGS sequence"/>
</dbReference>
<evidence type="ECO:0000313" key="5">
    <source>
        <dbReference type="EMBL" id="GAA3043521.1"/>
    </source>
</evidence>
<dbReference type="Pfam" id="PF25137">
    <property type="entry name" value="ADH_Fe_C"/>
    <property type="match status" value="1"/>
</dbReference>
<dbReference type="Gene3D" id="3.40.50.1970">
    <property type="match status" value="1"/>
</dbReference>
<dbReference type="PANTHER" id="PTHR11496">
    <property type="entry name" value="ALCOHOL DEHYDROGENASE"/>
    <property type="match status" value="1"/>
</dbReference>
<proteinExistence type="inferred from homology"/>
<dbReference type="InterPro" id="IPR001670">
    <property type="entry name" value="ADH_Fe/GldA"/>
</dbReference>
<dbReference type="RefSeq" id="WP_344716818.1">
    <property type="nucleotide sequence ID" value="NZ_BAAAVS010000050.1"/>
</dbReference>
<name>A0ABP6LM12_9ACTN</name>